<reference evidence="3" key="1">
    <citation type="submission" date="2015-07" db="EMBL/GenBank/DDBJ databases">
        <authorList>
            <person name="Ju K.-S."/>
            <person name="Doroghazi J.R."/>
            <person name="Metcalf W.W."/>
        </authorList>
    </citation>
    <scope>NUCLEOTIDE SEQUENCE [LARGE SCALE GENOMIC DNA]</scope>
    <source>
        <strain evidence="3">NRRL ISP-5002</strain>
    </source>
</reference>
<evidence type="ECO:0000313" key="2">
    <source>
        <dbReference type="EMBL" id="KPC63930.1"/>
    </source>
</evidence>
<name>A0A0N0H149_9ACTN</name>
<dbReference type="RefSeq" id="WP_053924117.1">
    <property type="nucleotide sequence ID" value="NZ_LGKG01000113.1"/>
</dbReference>
<keyword evidence="3" id="KW-1185">Reference proteome</keyword>
<sequence>MRDTVSRGRSADANGVRGLLLVALLALLHAALLAGACHLTSSQADHCLTRPPAAAASGTATVSGVAATSGASAGHCVTEDPGLTSAGAAKKHHPASGGRHHSQASGCQLRPHQAPTGNCGKTFGDASPGTAVAPSGDASPGAVRTTAGAPPGRSVVLRC</sequence>
<comment type="caution">
    <text evidence="2">The sequence shown here is derived from an EMBL/GenBank/DDBJ whole genome shotgun (WGS) entry which is preliminary data.</text>
</comment>
<accession>A0A0N0H149</accession>
<evidence type="ECO:0000256" key="1">
    <source>
        <dbReference type="SAM" id="MobiDB-lite"/>
    </source>
</evidence>
<organism evidence="2 3">
    <name type="scientific">Streptomyces chattanoogensis</name>
    <dbReference type="NCBI Taxonomy" id="66876"/>
    <lineage>
        <taxon>Bacteria</taxon>
        <taxon>Bacillati</taxon>
        <taxon>Actinomycetota</taxon>
        <taxon>Actinomycetes</taxon>
        <taxon>Kitasatosporales</taxon>
        <taxon>Streptomycetaceae</taxon>
        <taxon>Streptomyces</taxon>
    </lineage>
</organism>
<dbReference type="EMBL" id="LGKG01000113">
    <property type="protein sequence ID" value="KPC63930.1"/>
    <property type="molecule type" value="Genomic_DNA"/>
</dbReference>
<dbReference type="PATRIC" id="fig|66876.3.peg.3267"/>
<feature type="compositionally biased region" description="Basic residues" evidence="1">
    <location>
        <begin position="89"/>
        <end position="102"/>
    </location>
</feature>
<feature type="region of interest" description="Disordered" evidence="1">
    <location>
        <begin position="82"/>
        <end position="159"/>
    </location>
</feature>
<dbReference type="Proteomes" id="UP000037982">
    <property type="component" value="Unassembled WGS sequence"/>
</dbReference>
<dbReference type="AlphaFoldDB" id="A0A0N0H149"/>
<proteinExistence type="predicted"/>
<gene>
    <name evidence="2" type="ORF">ADL29_14825</name>
</gene>
<evidence type="ECO:0000313" key="3">
    <source>
        <dbReference type="Proteomes" id="UP000037982"/>
    </source>
</evidence>
<protein>
    <submittedName>
        <fullName evidence="2">Uncharacterized protein</fullName>
    </submittedName>
</protein>